<evidence type="ECO:0000313" key="2">
    <source>
        <dbReference type="EMBL" id="PQA60937.1"/>
    </source>
</evidence>
<dbReference type="EMBL" id="PTRA01000001">
    <property type="protein sequence ID" value="PQA60937.1"/>
    <property type="molecule type" value="Genomic_DNA"/>
</dbReference>
<name>A0A2S7IT89_9BACT</name>
<dbReference type="Proteomes" id="UP000239590">
    <property type="component" value="Unassembled WGS sequence"/>
</dbReference>
<dbReference type="PANTHER" id="PTHR30595">
    <property type="entry name" value="GLPR-RELATED TRANSCRIPTIONAL REPRESSOR"/>
    <property type="match status" value="1"/>
</dbReference>
<proteinExistence type="predicted"/>
<dbReference type="InterPro" id="IPR038461">
    <property type="entry name" value="Schlafen_AlbA_2_dom_sf"/>
</dbReference>
<dbReference type="InterPro" id="IPR007421">
    <property type="entry name" value="Schlafen_AlbA_2_dom"/>
</dbReference>
<organism evidence="2 3">
    <name type="scientific">Siphonobacter curvatus</name>
    <dbReference type="NCBI Taxonomy" id="2094562"/>
    <lineage>
        <taxon>Bacteria</taxon>
        <taxon>Pseudomonadati</taxon>
        <taxon>Bacteroidota</taxon>
        <taxon>Cytophagia</taxon>
        <taxon>Cytophagales</taxon>
        <taxon>Cytophagaceae</taxon>
        <taxon>Siphonobacter</taxon>
    </lineage>
</organism>
<dbReference type="AlphaFoldDB" id="A0A2S7IT89"/>
<reference evidence="3" key="1">
    <citation type="submission" date="2018-02" db="EMBL/GenBank/DDBJ databases">
        <title>Genome sequencing of Solimonas sp. HR-BB.</title>
        <authorList>
            <person name="Lee Y."/>
            <person name="Jeon C.O."/>
        </authorList>
    </citation>
    <scope>NUCLEOTIDE SEQUENCE [LARGE SCALE GENOMIC DNA]</scope>
    <source>
        <strain evidence="3">HR-U</strain>
    </source>
</reference>
<dbReference type="Pfam" id="PF04326">
    <property type="entry name" value="SLFN_AlbA_2"/>
    <property type="match status" value="1"/>
</dbReference>
<accession>A0A2S7IT89</accession>
<dbReference type="OrthoDB" id="9810282at2"/>
<evidence type="ECO:0000259" key="1">
    <source>
        <dbReference type="Pfam" id="PF04326"/>
    </source>
</evidence>
<dbReference type="PANTHER" id="PTHR30595:SF6">
    <property type="entry name" value="SCHLAFEN ALBA-2 DOMAIN-CONTAINING PROTEIN"/>
    <property type="match status" value="1"/>
</dbReference>
<dbReference type="GO" id="GO:0005524">
    <property type="term" value="F:ATP binding"/>
    <property type="evidence" value="ECO:0007669"/>
    <property type="project" value="UniProtKB-KW"/>
</dbReference>
<gene>
    <name evidence="2" type="ORF">C5O19_00465</name>
</gene>
<comment type="caution">
    <text evidence="2">The sequence shown here is derived from an EMBL/GenBank/DDBJ whole genome shotgun (WGS) entry which is preliminary data.</text>
</comment>
<sequence>MDLRALKELVKKGENERLEFKLKANHPEKIIREVVAFANTQGGILLVGVGDDKSIPGLKFADDDEFILCRALEKYCFPAIEYTLERVYVENEREVLVFRIPRSQQRPHYVSLDPAQQEKKTYVRVNDRSIQASKEVRQILKWEDRVQDVKFKYGHKEEVLMKYLGDHPGITVQLFSQIAHIPMWMASKTLITLTLANVLRIRPDENADQFIMAA</sequence>
<keyword evidence="2" id="KW-0067">ATP-binding</keyword>
<keyword evidence="2" id="KW-0547">Nucleotide-binding</keyword>
<evidence type="ECO:0000313" key="3">
    <source>
        <dbReference type="Proteomes" id="UP000239590"/>
    </source>
</evidence>
<feature type="domain" description="Schlafen AlbA-2" evidence="1">
    <location>
        <begin position="14"/>
        <end position="132"/>
    </location>
</feature>
<dbReference type="Gene3D" id="3.30.950.30">
    <property type="entry name" value="Schlafen, AAA domain"/>
    <property type="match status" value="1"/>
</dbReference>
<keyword evidence="3" id="KW-1185">Reference proteome</keyword>
<protein>
    <submittedName>
        <fullName evidence="2">ATP-binding protein</fullName>
    </submittedName>
</protein>